<evidence type="ECO:0000313" key="10">
    <source>
        <dbReference type="Proteomes" id="UP001565368"/>
    </source>
</evidence>
<dbReference type="PANTHER" id="PTHR23030:SF30">
    <property type="entry name" value="TYROSINE-PROTEIN PHOSPHATASE NON-RECEPTOR TYPE 23"/>
    <property type="match status" value="1"/>
</dbReference>
<comment type="subcellular location">
    <subcellularLocation>
        <location evidence="2">Cytoplasm</location>
    </subcellularLocation>
    <subcellularLocation>
        <location evidence="1">Endosome</location>
    </subcellularLocation>
</comment>
<evidence type="ECO:0000256" key="4">
    <source>
        <dbReference type="ARBA" id="ARBA00022753"/>
    </source>
</evidence>
<keyword evidence="3" id="KW-0963">Cytoplasm</keyword>
<protein>
    <recommendedName>
        <fullName evidence="5">BRO domain-containing protein 1</fullName>
    </recommendedName>
</protein>
<feature type="compositionally biased region" description="Low complexity" evidence="7">
    <location>
        <begin position="885"/>
        <end position="903"/>
    </location>
</feature>
<feature type="compositionally biased region" description="Pro residues" evidence="7">
    <location>
        <begin position="804"/>
        <end position="837"/>
    </location>
</feature>
<dbReference type="GeneID" id="95988514"/>
<reference evidence="9 10" key="1">
    <citation type="submission" date="2023-08" db="EMBL/GenBank/DDBJ databases">
        <title>Annotated Genome Sequence of Vanrija albida AlHP1.</title>
        <authorList>
            <person name="Herzog R."/>
        </authorList>
    </citation>
    <scope>NUCLEOTIDE SEQUENCE [LARGE SCALE GENOMIC DNA]</scope>
    <source>
        <strain evidence="9 10">AlHP1</strain>
    </source>
</reference>
<evidence type="ECO:0000256" key="1">
    <source>
        <dbReference type="ARBA" id="ARBA00004177"/>
    </source>
</evidence>
<dbReference type="RefSeq" id="XP_069205739.1">
    <property type="nucleotide sequence ID" value="XM_069355898.1"/>
</dbReference>
<dbReference type="InterPro" id="IPR025304">
    <property type="entry name" value="ALIX_V_dom"/>
</dbReference>
<evidence type="ECO:0000259" key="8">
    <source>
        <dbReference type="PROSITE" id="PS51180"/>
    </source>
</evidence>
<evidence type="ECO:0000313" key="9">
    <source>
        <dbReference type="EMBL" id="KAL1405795.1"/>
    </source>
</evidence>
<keyword evidence="10" id="KW-1185">Reference proteome</keyword>
<dbReference type="InterPro" id="IPR004328">
    <property type="entry name" value="BRO1_dom"/>
</dbReference>
<feature type="region of interest" description="Disordered" evidence="7">
    <location>
        <begin position="756"/>
        <end position="1074"/>
    </location>
</feature>
<feature type="compositionally biased region" description="Pro residues" evidence="7">
    <location>
        <begin position="904"/>
        <end position="920"/>
    </location>
</feature>
<evidence type="ECO:0000256" key="7">
    <source>
        <dbReference type="SAM" id="MobiDB-lite"/>
    </source>
</evidence>
<gene>
    <name evidence="9" type="primary">BRO1</name>
    <name evidence="9" type="ORF">Q8F55_007471</name>
</gene>
<dbReference type="Proteomes" id="UP001565368">
    <property type="component" value="Unassembled WGS sequence"/>
</dbReference>
<dbReference type="Gene3D" id="1.20.120.560">
    <property type="entry name" value="alix/aip1 in complex with the ypdl late domain"/>
    <property type="match status" value="2"/>
</dbReference>
<name>A0ABR3PTL6_9TREE</name>
<evidence type="ECO:0000256" key="3">
    <source>
        <dbReference type="ARBA" id="ARBA00022490"/>
    </source>
</evidence>
<dbReference type="Pfam" id="PF13949">
    <property type="entry name" value="ALIX_LYPXL_bnd"/>
    <property type="match status" value="1"/>
</dbReference>
<feature type="coiled-coil region" evidence="6">
    <location>
        <begin position="453"/>
        <end position="494"/>
    </location>
</feature>
<feature type="compositionally biased region" description="Basic and acidic residues" evidence="7">
    <location>
        <begin position="758"/>
        <end position="772"/>
    </location>
</feature>
<dbReference type="SMART" id="SM01041">
    <property type="entry name" value="BRO1"/>
    <property type="match status" value="1"/>
</dbReference>
<organism evidence="9 10">
    <name type="scientific">Vanrija albida</name>
    <dbReference type="NCBI Taxonomy" id="181172"/>
    <lineage>
        <taxon>Eukaryota</taxon>
        <taxon>Fungi</taxon>
        <taxon>Dikarya</taxon>
        <taxon>Basidiomycota</taxon>
        <taxon>Agaricomycotina</taxon>
        <taxon>Tremellomycetes</taxon>
        <taxon>Trichosporonales</taxon>
        <taxon>Trichosporonaceae</taxon>
        <taxon>Vanrija</taxon>
    </lineage>
</organism>
<feature type="compositionally biased region" description="Pro residues" evidence="7">
    <location>
        <begin position="930"/>
        <end position="977"/>
    </location>
</feature>
<keyword evidence="6" id="KW-0175">Coiled coil</keyword>
<dbReference type="PROSITE" id="PS51180">
    <property type="entry name" value="BRO1"/>
    <property type="match status" value="1"/>
</dbReference>
<dbReference type="InterPro" id="IPR038499">
    <property type="entry name" value="BRO1_sf"/>
</dbReference>
<evidence type="ECO:0000256" key="2">
    <source>
        <dbReference type="ARBA" id="ARBA00004496"/>
    </source>
</evidence>
<dbReference type="Gene3D" id="1.25.40.280">
    <property type="entry name" value="alix/aip1 like domains"/>
    <property type="match status" value="1"/>
</dbReference>
<evidence type="ECO:0000256" key="6">
    <source>
        <dbReference type="SAM" id="Coils"/>
    </source>
</evidence>
<dbReference type="EMBL" id="JBBXJM010000006">
    <property type="protein sequence ID" value="KAL1405795.1"/>
    <property type="molecule type" value="Genomic_DNA"/>
</dbReference>
<feature type="compositionally biased region" description="Pro residues" evidence="7">
    <location>
        <begin position="1023"/>
        <end position="1052"/>
    </location>
</feature>
<accession>A0ABR3PTL6</accession>
<sequence>MAHQSPLIAIPRKSTTDTDWAGPIRSTIAHSYGESPDNYADEIGVLSRCRQDAVRGAGSDSTARDLLYKYFGQLELLELRFAEVKVSFGWNDAFTNKLTTQTSLAFEKASIIQLLAAVLSSLASSQSRADPEGLKRAYFNSRATAGMLTYINENFLHAPSTDLSRDVVHLLINLALAQATEVFTEKLVDEKKAATLVARSANQLAGMYGGLVDEMREFQGKGVFDRHWMTVLQIKAKYFASVAQFQRAKVDDAAGKHGAALVRYTLADTSAKEAERLASNFNYSFVASASPTLPHDAGSSLAEITKAHATLANEAKTQGVKNNDLIYHDILPAEAALPSIDKLPPATTVTIQDVYGSPEVSKLIGPDIFIRLVPLAVHESASVYSEEKAKVVRSQVEQVELSEAESRAALEHLGLPGLVGQWRRIADGEDGNDDDVDVSSSVIRLAQEVSQDASSTNRRVLQLEGERARVERELQELTAQLDEESRDCERARAKYNPNFTQSPSGPQTGHIRSTISSNLTSLQSAGSSDAQIINLWKNIQPEIAVLASGPDGVRSRAREVAAGKDRPAPEVPEGMSLLDLQDDEQSTPQMGKAEREELRKLAQEVTEKLERLNKVRHERDTVLKDLKEKIQNDDVSNLLLLNRRTQNVEPQLFATELEKFRPYQNRVAAAISASKGITTELEALVGKIERSKGVKERQRGAKERNKRVRDWERRLDRAGVSNAEVVDGLGKALEFYSSIDGVIGDIKREVGSFVSSRNAERNRLVSDLETRSRISGGGSAPGPPPPAPSRTLESQFGGLSVGTPPAPARPYASPSPPPAQRASPYPAPPAPPKPTSPVSPAAAHNPYDFGSLGSLPSAFSTAPPPPASAPAPARQPSYPSPPPTSGSGYSGYPSFPSAPSSTPGAPPPQQSAYPAPPSQPSYPARTSSYPAPPPSGSAYPPPPAPGSSAYPPPPPSRPSYSSPPPPAPAQPAYPAPPQQYGQYQHQQPGYPSAPPSQHGAYPSPPHQPGYPAPPQPYGGYGAPPAPAPGQQPPPGNYPPYPPPTGYPAPPPQQQQQSYGGYHAPPQGYGGYPRQ</sequence>
<feature type="compositionally biased region" description="Low complexity" evidence="7">
    <location>
        <begin position="978"/>
        <end position="990"/>
    </location>
</feature>
<proteinExistence type="predicted"/>
<keyword evidence="4" id="KW-0967">Endosome</keyword>
<comment type="caution">
    <text evidence="9">The sequence shown here is derived from an EMBL/GenBank/DDBJ whole genome shotgun (WGS) entry which is preliminary data.</text>
</comment>
<evidence type="ECO:0000256" key="5">
    <source>
        <dbReference type="ARBA" id="ARBA00041284"/>
    </source>
</evidence>
<dbReference type="Pfam" id="PF03097">
    <property type="entry name" value="BRO1"/>
    <property type="match status" value="1"/>
</dbReference>
<feature type="compositionally biased region" description="Pro residues" evidence="7">
    <location>
        <begin position="1002"/>
        <end position="1016"/>
    </location>
</feature>
<dbReference type="PANTHER" id="PTHR23030">
    <property type="entry name" value="PCD6 INTERACTING PROTEIN-RELATED"/>
    <property type="match status" value="1"/>
</dbReference>
<feature type="domain" description="BRO1" evidence="8">
    <location>
        <begin position="6"/>
        <end position="406"/>
    </location>
</feature>
<dbReference type="CDD" id="cd09242">
    <property type="entry name" value="BRO1_ScBro1_like"/>
    <property type="match status" value="1"/>
</dbReference>